<dbReference type="EMBL" id="MNPL01004172">
    <property type="protein sequence ID" value="OQR76921.1"/>
    <property type="molecule type" value="Genomic_DNA"/>
</dbReference>
<accession>A0A1V9XU08</accession>
<gene>
    <name evidence="1" type="ORF">BIW11_02982</name>
</gene>
<organism evidence="1 2">
    <name type="scientific">Tropilaelaps mercedesae</name>
    <dbReference type="NCBI Taxonomy" id="418985"/>
    <lineage>
        <taxon>Eukaryota</taxon>
        <taxon>Metazoa</taxon>
        <taxon>Ecdysozoa</taxon>
        <taxon>Arthropoda</taxon>
        <taxon>Chelicerata</taxon>
        <taxon>Arachnida</taxon>
        <taxon>Acari</taxon>
        <taxon>Parasitiformes</taxon>
        <taxon>Mesostigmata</taxon>
        <taxon>Gamasina</taxon>
        <taxon>Dermanyssoidea</taxon>
        <taxon>Laelapidae</taxon>
        <taxon>Tropilaelaps</taxon>
    </lineage>
</organism>
<dbReference type="Proteomes" id="UP000192247">
    <property type="component" value="Unassembled WGS sequence"/>
</dbReference>
<reference evidence="1 2" key="1">
    <citation type="journal article" date="2017" name="Gigascience">
        <title>Draft genome of the honey bee ectoparasitic mite, Tropilaelaps mercedesae, is shaped by the parasitic life history.</title>
        <authorList>
            <person name="Dong X."/>
            <person name="Armstrong S.D."/>
            <person name="Xia D."/>
            <person name="Makepeace B.L."/>
            <person name="Darby A.C."/>
            <person name="Kadowaki T."/>
        </authorList>
    </citation>
    <scope>NUCLEOTIDE SEQUENCE [LARGE SCALE GENOMIC DNA]</scope>
    <source>
        <strain evidence="1">Wuxi-XJTLU</strain>
    </source>
</reference>
<dbReference type="InterPro" id="IPR027417">
    <property type="entry name" value="P-loop_NTPase"/>
</dbReference>
<evidence type="ECO:0000313" key="1">
    <source>
        <dbReference type="EMBL" id="OQR76921.1"/>
    </source>
</evidence>
<dbReference type="OrthoDB" id="5061070at2759"/>
<comment type="caution">
    <text evidence="1">The sequence shown here is derived from an EMBL/GenBank/DDBJ whole genome shotgun (WGS) entry which is preliminary data.</text>
</comment>
<keyword evidence="2" id="KW-1185">Reference proteome</keyword>
<protein>
    <submittedName>
        <fullName evidence="1">Dynamin-1 protein-like</fullName>
    </submittedName>
</protein>
<dbReference type="AlphaFoldDB" id="A0A1V9XU08"/>
<dbReference type="Gene3D" id="3.40.50.300">
    <property type="entry name" value="P-loop containing nucleotide triphosphate hydrolases"/>
    <property type="match status" value="1"/>
</dbReference>
<dbReference type="InParanoid" id="A0A1V9XU08"/>
<evidence type="ECO:0000313" key="2">
    <source>
        <dbReference type="Proteomes" id="UP000192247"/>
    </source>
</evidence>
<name>A0A1V9XU08_9ACAR</name>
<proteinExistence type="predicted"/>
<sequence length="70" mass="7394">MEALIPTINKLHDVFTTVGGDPIHLPQIVVVGAQQFGAREDTLGRVSWLSVEHSASTVMCDAVIFAGCSG</sequence>
<dbReference type="STRING" id="418985.A0A1V9XU08"/>